<evidence type="ECO:0000313" key="5">
    <source>
        <dbReference type="Proteomes" id="UP000799750"/>
    </source>
</evidence>
<dbReference type="InterPro" id="IPR038919">
    <property type="entry name" value="STB2/STB2"/>
</dbReference>
<dbReference type="AlphaFoldDB" id="A0A6A6QPK3"/>
<keyword evidence="1" id="KW-0175">Coiled coil</keyword>
<dbReference type="InterPro" id="IPR059025">
    <property type="entry name" value="STB6_N"/>
</dbReference>
<feature type="coiled-coil region" evidence="1">
    <location>
        <begin position="838"/>
        <end position="875"/>
    </location>
</feature>
<protein>
    <recommendedName>
        <fullName evidence="3">STB6-like N-terminal domain-containing protein</fullName>
    </recommendedName>
</protein>
<organism evidence="4 5">
    <name type="scientific">Lophium mytilinum</name>
    <dbReference type="NCBI Taxonomy" id="390894"/>
    <lineage>
        <taxon>Eukaryota</taxon>
        <taxon>Fungi</taxon>
        <taxon>Dikarya</taxon>
        <taxon>Ascomycota</taxon>
        <taxon>Pezizomycotina</taxon>
        <taxon>Dothideomycetes</taxon>
        <taxon>Pleosporomycetidae</taxon>
        <taxon>Mytilinidiales</taxon>
        <taxon>Mytilinidiaceae</taxon>
        <taxon>Lophium</taxon>
    </lineage>
</organism>
<dbReference type="Proteomes" id="UP000799750">
    <property type="component" value="Unassembled WGS sequence"/>
</dbReference>
<feature type="region of interest" description="Disordered" evidence="2">
    <location>
        <begin position="1"/>
        <end position="61"/>
    </location>
</feature>
<dbReference type="PANTHER" id="PTHR31011">
    <property type="entry name" value="PROTEIN STB2-RELATED"/>
    <property type="match status" value="1"/>
</dbReference>
<accession>A0A6A6QPK3</accession>
<feature type="region of interest" description="Disordered" evidence="2">
    <location>
        <begin position="518"/>
        <end position="590"/>
    </location>
</feature>
<dbReference type="OrthoDB" id="19806at2759"/>
<reference evidence="4" key="1">
    <citation type="journal article" date="2020" name="Stud. Mycol.">
        <title>101 Dothideomycetes genomes: a test case for predicting lifestyles and emergence of pathogens.</title>
        <authorList>
            <person name="Haridas S."/>
            <person name="Albert R."/>
            <person name="Binder M."/>
            <person name="Bloem J."/>
            <person name="Labutti K."/>
            <person name="Salamov A."/>
            <person name="Andreopoulos B."/>
            <person name="Baker S."/>
            <person name="Barry K."/>
            <person name="Bills G."/>
            <person name="Bluhm B."/>
            <person name="Cannon C."/>
            <person name="Castanera R."/>
            <person name="Culley D."/>
            <person name="Daum C."/>
            <person name="Ezra D."/>
            <person name="Gonzalez J."/>
            <person name="Henrissat B."/>
            <person name="Kuo A."/>
            <person name="Liang C."/>
            <person name="Lipzen A."/>
            <person name="Lutzoni F."/>
            <person name="Magnuson J."/>
            <person name="Mondo S."/>
            <person name="Nolan M."/>
            <person name="Ohm R."/>
            <person name="Pangilinan J."/>
            <person name="Park H.-J."/>
            <person name="Ramirez L."/>
            <person name="Alfaro M."/>
            <person name="Sun H."/>
            <person name="Tritt A."/>
            <person name="Yoshinaga Y."/>
            <person name="Zwiers L.-H."/>
            <person name="Turgeon B."/>
            <person name="Goodwin S."/>
            <person name="Spatafora J."/>
            <person name="Crous P."/>
            <person name="Grigoriev I."/>
        </authorList>
    </citation>
    <scope>NUCLEOTIDE SEQUENCE</scope>
    <source>
        <strain evidence="4">CBS 269.34</strain>
    </source>
</reference>
<feature type="region of interest" description="Disordered" evidence="2">
    <location>
        <begin position="453"/>
        <end position="495"/>
    </location>
</feature>
<feature type="compositionally biased region" description="Polar residues" evidence="2">
    <location>
        <begin position="547"/>
        <end position="558"/>
    </location>
</feature>
<dbReference type="GO" id="GO:0070822">
    <property type="term" value="C:Sin3-type complex"/>
    <property type="evidence" value="ECO:0007669"/>
    <property type="project" value="TreeGrafter"/>
</dbReference>
<feature type="compositionally biased region" description="Polar residues" evidence="2">
    <location>
        <begin position="48"/>
        <end position="61"/>
    </location>
</feature>
<gene>
    <name evidence="4" type="ORF">BU16DRAFT_563013</name>
</gene>
<keyword evidence="5" id="KW-1185">Reference proteome</keyword>
<feature type="region of interest" description="Disordered" evidence="2">
    <location>
        <begin position="629"/>
        <end position="655"/>
    </location>
</feature>
<dbReference type="EMBL" id="MU004191">
    <property type="protein sequence ID" value="KAF2494064.1"/>
    <property type="molecule type" value="Genomic_DNA"/>
</dbReference>
<sequence length="898" mass="101329">MSDHSRQPAPDRLSSTSLPPIQTAIPDSSSGGKPTAQNGDATPLSRASLDSTTRKSPIQGSHQRFVFTDPVAFRYLEEDPSTQVLARRQTLEGYEIYLVEQWACSRTHPTFIVTTYTGDPAHKVVTNVLSIPTDESTWSPQLRVYFKALNQYHARRRETKQGTLMITNMSSFPSSLTVIAVPDGDPKAHRELFFVNENLKRLNCSGRLGIKLAEPSNAAKAKFHQLYRTSDKIPLYGAVIELVKLCQVALVLFGKLEPEYADGLLCDVTEKAINDWWVEFGTEFFNIEPQDGILGPTTVAALLGMLMGARNRLSAFNAPVSKDVFDIDSTKRGIAHFQKSQRMQRTRRLDRQTMEVLRRATAKAASGEGWSVPKAVKSTVAELSGKGGEMMMGMVGRDKAGIAEVETVDLERFVELVHGERAKWLWYGKLRKSTTNDMFSRLPEEESMIFQKDDQGGYAWSRQRRESMMDNQPVRRRDTEGDRPTDAHSTFDGFERDPFSKRAVLKKATGKIDARSGFGRIKEAVGRRSHQPKSSKDENGNMAAPQTRPSDSSASQRLSRIVSEDSPILRKTDSRDSTYDPESVPTSTISLRGNNFFRTELGPAIAKTLTETPQETQDAFIRDHGLANGEDQIEGDIARKDDTDNETKPPTANTSIAGSVYRGVDLTNLFPPGDASQDCGQLLRKTQSFEDLSRYHAESRNDAWWPRHLSFSMTEESILTWKPIASERKEDPDLKAPPKVEMKKQLALAEDAKRMRERLTLLDNLEGSWVEERIGSIQELSTQADLDTQELETLFYPRQDEYQALREDAHEIMTTERLRLQDAAKDMEVLGAKLEYEINGLRSRVDDADDALAEYERQVKTVEDKVKELEDFRREKENWVHWMFRIMTGIGRPPEPSS</sequence>
<feature type="compositionally biased region" description="Polar residues" evidence="2">
    <location>
        <begin position="13"/>
        <end position="40"/>
    </location>
</feature>
<name>A0A6A6QPK3_9PEZI</name>
<feature type="domain" description="STB6-like N-terminal" evidence="3">
    <location>
        <begin position="63"/>
        <end position="202"/>
    </location>
</feature>
<feature type="compositionally biased region" description="Basic and acidic residues" evidence="2">
    <location>
        <begin position="636"/>
        <end position="647"/>
    </location>
</feature>
<evidence type="ECO:0000259" key="3">
    <source>
        <dbReference type="Pfam" id="PF25995"/>
    </source>
</evidence>
<proteinExistence type="predicted"/>
<evidence type="ECO:0000256" key="1">
    <source>
        <dbReference type="SAM" id="Coils"/>
    </source>
</evidence>
<dbReference type="Pfam" id="PF25995">
    <property type="entry name" value="STB6_N"/>
    <property type="match status" value="1"/>
</dbReference>
<evidence type="ECO:0000256" key="2">
    <source>
        <dbReference type="SAM" id="MobiDB-lite"/>
    </source>
</evidence>
<evidence type="ECO:0000313" key="4">
    <source>
        <dbReference type="EMBL" id="KAF2494064.1"/>
    </source>
</evidence>
<feature type="compositionally biased region" description="Basic and acidic residues" evidence="2">
    <location>
        <begin position="567"/>
        <end position="578"/>
    </location>
</feature>
<dbReference type="PANTHER" id="PTHR31011:SF2">
    <property type="entry name" value="PROTEIN STB2-RELATED"/>
    <property type="match status" value="1"/>
</dbReference>
<feature type="compositionally biased region" description="Basic and acidic residues" evidence="2">
    <location>
        <begin position="463"/>
        <end position="486"/>
    </location>
</feature>